<dbReference type="SUPFAM" id="SSF75138">
    <property type="entry name" value="HprK N-terminal domain-like"/>
    <property type="match status" value="1"/>
</dbReference>
<evidence type="ECO:0000313" key="2">
    <source>
        <dbReference type="EMBL" id="CAJ35701.1"/>
    </source>
</evidence>
<dbReference type="Pfam" id="PF07085">
    <property type="entry name" value="DRTGG"/>
    <property type="match status" value="1"/>
</dbReference>
<dbReference type="PANTHER" id="PTHR43356:SF2">
    <property type="entry name" value="PHOSPHATE ACETYLTRANSFERASE"/>
    <property type="match status" value="1"/>
</dbReference>
<dbReference type="Gene3D" id="3.40.50.300">
    <property type="entry name" value="P-loop containing nucleotide triphosphate hydrolases"/>
    <property type="match status" value="1"/>
</dbReference>
<sequence length="360" mass="39772">MDGIDMRSILVSSTELYSGKSALCMALAMKLKENELKVGYMKPVGNIIVDVNGELVDDDALNMKKMLGLDESLDEISPILFTHQLLEDVLEGKDKQLVPKLEKTFKHVSRNKDVVILEGAGDVSGSSVLGLSDSEVARITGSKILLVSKYCDEFTVDRITTYMKLLSKDVEVLGIIFNNTSMERMNFVKEKVVPYFDRKGIKVLGVLPRNRALQTISAREIAEGLNGEVLAGKNNMDVTVDGIVVGALAADSAIKVFRRKHNRAVITGGDRADLQIAALEARMRIMILSGNLYPPSQVLGRAEELGVPVILTSDDTTTLVDRMEQLLRTVRVKNVQKIDLMKNMFDENVDTDRILKSLSE</sequence>
<proteinExistence type="predicted"/>
<accession>Q0W7E2</accession>
<dbReference type="Gene3D" id="3.40.1390.20">
    <property type="entry name" value="HprK N-terminal domain-like"/>
    <property type="match status" value="1"/>
</dbReference>
<evidence type="ECO:0000313" key="3">
    <source>
        <dbReference type="Proteomes" id="UP000000663"/>
    </source>
</evidence>
<dbReference type="InterPro" id="IPR028979">
    <property type="entry name" value="Ser_kin/Pase_Hpr-like_N_sf"/>
</dbReference>
<dbReference type="AlphaFoldDB" id="Q0W7E2"/>
<dbReference type="InterPro" id="IPR010766">
    <property type="entry name" value="DRTGG"/>
</dbReference>
<evidence type="ECO:0000259" key="1">
    <source>
        <dbReference type="Pfam" id="PF07085"/>
    </source>
</evidence>
<dbReference type="PANTHER" id="PTHR43356">
    <property type="entry name" value="PHOSPHATE ACETYLTRANSFERASE"/>
    <property type="match status" value="1"/>
</dbReference>
<reference evidence="2 3" key="1">
    <citation type="journal article" date="2006" name="Science">
        <title>Genome of rice cluster I archaea -- the key methane producers in the rice rhizosphere.</title>
        <authorList>
            <person name="Erkel C."/>
            <person name="Kube M."/>
            <person name="Reinhardt R."/>
            <person name="Liesack W."/>
        </authorList>
    </citation>
    <scope>NUCLEOTIDE SEQUENCE [LARGE SCALE GENOMIC DNA]</scope>
    <source>
        <strain evidence="3">DSM 22066 / NBRC 105507 / MRE50</strain>
    </source>
</reference>
<dbReference type="Proteomes" id="UP000000663">
    <property type="component" value="Chromosome"/>
</dbReference>
<dbReference type="PATRIC" id="fig|351160.9.peg.2535"/>
<feature type="domain" description="DRTGG" evidence="1">
    <location>
        <begin position="220"/>
        <end position="325"/>
    </location>
</feature>
<name>Q0W7E2_METAR</name>
<dbReference type="InterPro" id="IPR027417">
    <property type="entry name" value="P-loop_NTPase"/>
</dbReference>
<dbReference type="STRING" id="351160.RCIX223"/>
<keyword evidence="3" id="KW-1185">Reference proteome</keyword>
<dbReference type="RefSeq" id="WP_012036798.1">
    <property type="nucleotide sequence ID" value="NC_009464.1"/>
</dbReference>
<gene>
    <name evidence="2" type="ORF">RCIX223</name>
</gene>
<dbReference type="InterPro" id="IPR050500">
    <property type="entry name" value="Phos_Acetyltrans/Butyryltrans"/>
</dbReference>
<dbReference type="Pfam" id="PF13500">
    <property type="entry name" value="AAA_26"/>
    <property type="match status" value="1"/>
</dbReference>
<dbReference type="SUPFAM" id="SSF52540">
    <property type="entry name" value="P-loop containing nucleoside triphosphate hydrolases"/>
    <property type="match status" value="1"/>
</dbReference>
<dbReference type="GeneID" id="5143094"/>
<dbReference type="KEGG" id="rci:RCIX223"/>
<protein>
    <recommendedName>
        <fullName evidence="1">DRTGG domain-containing protein</fullName>
    </recommendedName>
</protein>
<dbReference type="eggNOG" id="arCOG00099">
    <property type="taxonomic scope" value="Archaea"/>
</dbReference>
<dbReference type="EMBL" id="AM114193">
    <property type="protein sequence ID" value="CAJ35701.1"/>
    <property type="molecule type" value="Genomic_DNA"/>
</dbReference>
<organism evidence="2 3">
    <name type="scientific">Methanocella arvoryzae (strain DSM 22066 / NBRC 105507 / MRE50)</name>
    <dbReference type="NCBI Taxonomy" id="351160"/>
    <lineage>
        <taxon>Archaea</taxon>
        <taxon>Methanobacteriati</taxon>
        <taxon>Methanobacteriota</taxon>
        <taxon>Stenosarchaea group</taxon>
        <taxon>Methanomicrobia</taxon>
        <taxon>Methanocellales</taxon>
        <taxon>Methanocellaceae</taxon>
        <taxon>Methanocella</taxon>
    </lineage>
</organism>
<dbReference type="CDD" id="cd03109">
    <property type="entry name" value="DTBS"/>
    <property type="match status" value="1"/>
</dbReference>